<evidence type="ECO:0000313" key="9">
    <source>
        <dbReference type="EMBL" id="ABP84625.1"/>
    </source>
</evidence>
<dbReference type="InterPro" id="IPR051679">
    <property type="entry name" value="DASS-Related_Transporters"/>
</dbReference>
<protein>
    <submittedName>
        <fullName evidence="9">Citrate transporter</fullName>
    </submittedName>
</protein>
<evidence type="ECO:0000256" key="5">
    <source>
        <dbReference type="ARBA" id="ARBA00022989"/>
    </source>
</evidence>
<proteinExistence type="predicted"/>
<keyword evidence="4" id="KW-0677">Repeat</keyword>
<evidence type="ECO:0000256" key="3">
    <source>
        <dbReference type="ARBA" id="ARBA00022692"/>
    </source>
</evidence>
<feature type="transmembrane region" description="Helical" evidence="7">
    <location>
        <begin position="171"/>
        <end position="193"/>
    </location>
</feature>
<feature type="transmembrane region" description="Helical" evidence="7">
    <location>
        <begin position="522"/>
        <end position="545"/>
    </location>
</feature>
<feature type="transmembrane region" description="Helical" evidence="7">
    <location>
        <begin position="445"/>
        <end position="471"/>
    </location>
</feature>
<dbReference type="Pfam" id="PF02080">
    <property type="entry name" value="TrkA_C"/>
    <property type="match status" value="2"/>
</dbReference>
<evidence type="ECO:0000256" key="1">
    <source>
        <dbReference type="ARBA" id="ARBA00004141"/>
    </source>
</evidence>
<keyword evidence="5 7" id="KW-1133">Transmembrane helix</keyword>
<evidence type="ECO:0000256" key="2">
    <source>
        <dbReference type="ARBA" id="ARBA00022448"/>
    </source>
</evidence>
<evidence type="ECO:0000256" key="7">
    <source>
        <dbReference type="SAM" id="Phobius"/>
    </source>
</evidence>
<evidence type="ECO:0000256" key="6">
    <source>
        <dbReference type="ARBA" id="ARBA00023136"/>
    </source>
</evidence>
<dbReference type="PROSITE" id="PS01271">
    <property type="entry name" value="NA_SULFATE"/>
    <property type="match status" value="1"/>
</dbReference>
<dbReference type="KEGG" id="pmy:Pmen_1861"/>
<dbReference type="InterPro" id="IPR006037">
    <property type="entry name" value="RCK_C"/>
</dbReference>
<reference evidence="9" key="1">
    <citation type="submission" date="2007-04" db="EMBL/GenBank/DDBJ databases">
        <title>Complete sequence of Pseudomonas mendocina ymp.</title>
        <authorList>
            <consortium name="US DOE Joint Genome Institute"/>
            <person name="Copeland A."/>
            <person name="Lucas S."/>
            <person name="Lapidus A."/>
            <person name="Barry K."/>
            <person name="Glavina del Rio T."/>
            <person name="Dalin E."/>
            <person name="Tice H."/>
            <person name="Pitluck S."/>
            <person name="Kiss H."/>
            <person name="Brettin T."/>
            <person name="Detter J.C."/>
            <person name="Bruce D."/>
            <person name="Han C."/>
            <person name="Schmutz J."/>
            <person name="Larimer F."/>
            <person name="Land M."/>
            <person name="Hauser L."/>
            <person name="Kyrpides N."/>
            <person name="Mikhailova N."/>
            <person name="Hersman L."/>
            <person name="Dubois J."/>
            <person name="Maurice P."/>
            <person name="Richardson P."/>
        </authorList>
    </citation>
    <scope>NUCLEOTIDE SEQUENCE [LARGE SCALE GENOMIC DNA]</scope>
    <source>
        <strain evidence="9">Ymp</strain>
    </source>
</reference>
<dbReference type="eggNOG" id="COG0569">
    <property type="taxonomic scope" value="Bacteria"/>
</dbReference>
<dbReference type="AlphaFoldDB" id="A4XTF9"/>
<dbReference type="InterPro" id="IPR031312">
    <property type="entry name" value="Na/sul_symport_CS"/>
</dbReference>
<feature type="transmembrane region" description="Helical" evidence="7">
    <location>
        <begin position="399"/>
        <end position="424"/>
    </location>
</feature>
<dbReference type="InterPro" id="IPR004680">
    <property type="entry name" value="Cit_transptr-like_dom"/>
</dbReference>
<dbReference type="PATRIC" id="fig|399739.8.peg.1892"/>
<dbReference type="InterPro" id="IPR036721">
    <property type="entry name" value="RCK_C_sf"/>
</dbReference>
<feature type="transmembrane region" description="Helical" evidence="7">
    <location>
        <begin position="137"/>
        <end position="159"/>
    </location>
</feature>
<comment type="subcellular location">
    <subcellularLocation>
        <location evidence="1">Membrane</location>
        <topology evidence="1">Multi-pass membrane protein</topology>
    </subcellularLocation>
</comment>
<evidence type="ECO:0000256" key="4">
    <source>
        <dbReference type="ARBA" id="ARBA00022737"/>
    </source>
</evidence>
<dbReference type="GO" id="GO:0005886">
    <property type="term" value="C:plasma membrane"/>
    <property type="evidence" value="ECO:0007669"/>
    <property type="project" value="TreeGrafter"/>
</dbReference>
<sequence length="587" mass="62459">MPSDASLVIGVVSVVVLLMALTRIAPDLILMAALAALMLCGILTAEEALTGFANTGVMTIAALYVVSAGLRETGAIRLAASLLGMPKTSRDAQLRLMAPVSLLSAFLNNTAVVSMFIPAVQEWCQRLKMSPSKLLLPLSYTAMLGGTCTLIGTSTNLVVDGLLQKQYGISLSLFELAWVGIPILLVGSVYLMLFADKLLPVRVGAIEQLEQAREYCVAVRIPSQSPLIGKTVAEAGLRNLAYAYLAEIERAERLLTAVSPDTLLLENDCLFFIGAPECALELRNIRGLTPAAGNVGKLDIASHQRCLIEVVLGPDFPGLGQTIRECQFRTRYQAVILSVGRQGQRLPGKLGDIVLKVGDTLLVEASKVFVEQYRCRRDFLLVSALNDSTPVDYSKSPRAIAILVCMVVLSACEFLSILEAALLAAGAMIATRCVTASHARRSVDVSVLVVIAASFALGTAMLKTGAAGAIVDSLVGDGALSPWLLLALIYLLTTAFTEVISNNAAAVLMFPIASAVAEQQGLNVLPFALAIMFAASASFMTPLGYQTNLMVYGPGGYHARDYLRVGLPLNIVVGMTALWLIPVVWPF</sequence>
<feature type="transmembrane region" description="Helical" evidence="7">
    <location>
        <begin position="96"/>
        <end position="117"/>
    </location>
</feature>
<dbReference type="EMBL" id="CP000680">
    <property type="protein sequence ID" value="ABP84625.1"/>
    <property type="molecule type" value="Genomic_DNA"/>
</dbReference>
<dbReference type="Gene3D" id="3.30.70.1450">
    <property type="entry name" value="Regulator of K+ conductance, C-terminal domain"/>
    <property type="match status" value="2"/>
</dbReference>
<feature type="transmembrane region" description="Helical" evidence="7">
    <location>
        <begin position="51"/>
        <end position="70"/>
    </location>
</feature>
<feature type="transmembrane region" description="Helical" evidence="7">
    <location>
        <begin position="565"/>
        <end position="585"/>
    </location>
</feature>
<keyword evidence="6 7" id="KW-0472">Membrane</keyword>
<dbReference type="Pfam" id="PF03600">
    <property type="entry name" value="CitMHS"/>
    <property type="match status" value="1"/>
</dbReference>
<gene>
    <name evidence="9" type="ordered locus">Pmen_1861</name>
</gene>
<evidence type="ECO:0000259" key="8">
    <source>
        <dbReference type="PROSITE" id="PS51202"/>
    </source>
</evidence>
<dbReference type="SUPFAM" id="SSF116726">
    <property type="entry name" value="TrkA C-terminal domain-like"/>
    <property type="match status" value="2"/>
</dbReference>
<dbReference type="GO" id="GO:0006813">
    <property type="term" value="P:potassium ion transport"/>
    <property type="evidence" value="ECO:0007669"/>
    <property type="project" value="InterPro"/>
</dbReference>
<name>A4XTF9_ECTM1</name>
<dbReference type="PANTHER" id="PTHR43652:SF2">
    <property type="entry name" value="BASIC AMINO ACID ANTIPORTER YFCC-RELATED"/>
    <property type="match status" value="1"/>
</dbReference>
<dbReference type="GO" id="GO:0008324">
    <property type="term" value="F:monoatomic cation transmembrane transporter activity"/>
    <property type="evidence" value="ECO:0007669"/>
    <property type="project" value="InterPro"/>
</dbReference>
<dbReference type="PANTHER" id="PTHR43652">
    <property type="entry name" value="BASIC AMINO ACID ANTIPORTER YFCC-RELATED"/>
    <property type="match status" value="1"/>
</dbReference>
<feature type="domain" description="RCK C-terminal" evidence="8">
    <location>
        <begin position="204"/>
        <end position="288"/>
    </location>
</feature>
<feature type="domain" description="RCK C-terminal" evidence="8">
    <location>
        <begin position="295"/>
        <end position="379"/>
    </location>
</feature>
<dbReference type="HOGENOM" id="CLU_005170_6_2_6"/>
<dbReference type="STRING" id="399739.Pmen_1861"/>
<dbReference type="OrthoDB" id="9809303at2"/>
<feature type="transmembrane region" description="Helical" evidence="7">
    <location>
        <begin position="483"/>
        <end position="510"/>
    </location>
</feature>
<keyword evidence="3 7" id="KW-0812">Transmembrane</keyword>
<dbReference type="eggNOG" id="COG0471">
    <property type="taxonomic scope" value="Bacteria"/>
</dbReference>
<dbReference type="PROSITE" id="PS51202">
    <property type="entry name" value="RCK_C"/>
    <property type="match status" value="2"/>
</dbReference>
<accession>A4XTF9</accession>
<keyword evidence="2" id="KW-0813">Transport</keyword>
<feature type="transmembrane region" description="Helical" evidence="7">
    <location>
        <begin position="6"/>
        <end position="21"/>
    </location>
</feature>
<organism evidence="9">
    <name type="scientific">Ectopseudomonas mendocina (strain ymp)</name>
    <name type="common">Pseudomonas mendocina</name>
    <dbReference type="NCBI Taxonomy" id="399739"/>
    <lineage>
        <taxon>Bacteria</taxon>
        <taxon>Pseudomonadati</taxon>
        <taxon>Pseudomonadota</taxon>
        <taxon>Gammaproteobacteria</taxon>
        <taxon>Pseudomonadales</taxon>
        <taxon>Pseudomonadaceae</taxon>
        <taxon>Ectopseudomonas</taxon>
    </lineage>
</organism>